<accession>A0ABR9KJ66</accession>
<keyword evidence="3" id="KW-1185">Reference proteome</keyword>
<dbReference type="InterPro" id="IPR013901">
    <property type="entry name" value="Anthrone_oxy"/>
</dbReference>
<comment type="caution">
    <text evidence="2">The sequence shown here is derived from an EMBL/GenBank/DDBJ whole genome shotgun (WGS) entry which is preliminary data.</text>
</comment>
<name>A0ABR9KJ66_9ACTN</name>
<protein>
    <submittedName>
        <fullName evidence="2">Membrane protein</fullName>
    </submittedName>
</protein>
<keyword evidence="1" id="KW-1133">Transmembrane helix</keyword>
<evidence type="ECO:0000313" key="3">
    <source>
        <dbReference type="Proteomes" id="UP000661607"/>
    </source>
</evidence>
<organism evidence="2 3">
    <name type="scientific">Nonomuraea africana</name>
    <dbReference type="NCBI Taxonomy" id="46171"/>
    <lineage>
        <taxon>Bacteria</taxon>
        <taxon>Bacillati</taxon>
        <taxon>Actinomycetota</taxon>
        <taxon>Actinomycetes</taxon>
        <taxon>Streptosporangiales</taxon>
        <taxon>Streptosporangiaceae</taxon>
        <taxon>Nonomuraea</taxon>
    </lineage>
</organism>
<feature type="transmembrane region" description="Helical" evidence="1">
    <location>
        <begin position="76"/>
        <end position="97"/>
    </location>
</feature>
<feature type="transmembrane region" description="Helical" evidence="1">
    <location>
        <begin position="135"/>
        <end position="152"/>
    </location>
</feature>
<dbReference type="EMBL" id="JADBEF010000001">
    <property type="protein sequence ID" value="MBE1561855.1"/>
    <property type="molecule type" value="Genomic_DNA"/>
</dbReference>
<reference evidence="2 3" key="1">
    <citation type="submission" date="2020-10" db="EMBL/GenBank/DDBJ databases">
        <title>Sequencing the genomes of 1000 actinobacteria strains.</title>
        <authorList>
            <person name="Klenk H.-P."/>
        </authorList>
    </citation>
    <scope>NUCLEOTIDE SEQUENCE [LARGE SCALE GENOMIC DNA]</scope>
    <source>
        <strain evidence="2 3">DSM 43748</strain>
    </source>
</reference>
<gene>
    <name evidence="2" type="ORF">H4W81_004634</name>
</gene>
<dbReference type="Proteomes" id="UP000661607">
    <property type="component" value="Unassembled WGS sequence"/>
</dbReference>
<sequence>MTDLLLPLAFLANGLAAGVLVGTVLGVVPFYMTLAADSYVRAHAFAVGRYDPFQPACLLVTFAADVAVAVTAPTTAVRVLCAAAGLAAVSVVAISLTRNVPMNRWIRAQDPDTLPAGWDMDAFRRRWARWNSRRTAVAVLALVLNAAAAVALP</sequence>
<dbReference type="Pfam" id="PF08592">
    <property type="entry name" value="Anthrone_oxy"/>
    <property type="match status" value="1"/>
</dbReference>
<keyword evidence="1" id="KW-0812">Transmembrane</keyword>
<keyword evidence="1" id="KW-0472">Membrane</keyword>
<evidence type="ECO:0000313" key="2">
    <source>
        <dbReference type="EMBL" id="MBE1561855.1"/>
    </source>
</evidence>
<proteinExistence type="predicted"/>
<dbReference type="RefSeq" id="WP_192776707.1">
    <property type="nucleotide sequence ID" value="NZ_BAAASY010000011.1"/>
</dbReference>
<feature type="transmembrane region" description="Helical" evidence="1">
    <location>
        <begin position="6"/>
        <end position="32"/>
    </location>
</feature>
<evidence type="ECO:0000256" key="1">
    <source>
        <dbReference type="SAM" id="Phobius"/>
    </source>
</evidence>